<dbReference type="GO" id="GO:0006598">
    <property type="term" value="P:polyamine catabolic process"/>
    <property type="evidence" value="ECO:0007669"/>
    <property type="project" value="TreeGrafter"/>
</dbReference>
<dbReference type="Pfam" id="PF07722">
    <property type="entry name" value="Peptidase_C26"/>
    <property type="match status" value="1"/>
</dbReference>
<dbReference type="PANTHER" id="PTHR43235:SF1">
    <property type="entry name" value="GLUTAMINE AMIDOTRANSFERASE PB2B2.05-RELATED"/>
    <property type="match status" value="1"/>
</dbReference>
<dbReference type="GO" id="GO:0033969">
    <property type="term" value="F:gamma-glutamyl-gamma-aminobutyrate hydrolase activity"/>
    <property type="evidence" value="ECO:0007669"/>
    <property type="project" value="TreeGrafter"/>
</dbReference>
<protein>
    <submittedName>
        <fullName evidence="1">Putative glutamine amidotransferase</fullName>
    </submittedName>
</protein>
<dbReference type="InterPro" id="IPR044668">
    <property type="entry name" value="PuuD-like"/>
</dbReference>
<proteinExistence type="predicted"/>
<evidence type="ECO:0000313" key="1">
    <source>
        <dbReference type="EMBL" id="MBB4702848.1"/>
    </source>
</evidence>
<dbReference type="PANTHER" id="PTHR43235">
    <property type="entry name" value="GLUTAMINE AMIDOTRANSFERASE PB2B2.05-RELATED"/>
    <property type="match status" value="1"/>
</dbReference>
<comment type="caution">
    <text evidence="1">The sequence shown here is derived from an EMBL/GenBank/DDBJ whole genome shotgun (WGS) entry which is preliminary data.</text>
</comment>
<keyword evidence="1" id="KW-0315">Glutamine amidotransferase</keyword>
<keyword evidence="2" id="KW-1185">Reference proteome</keyword>
<dbReference type="SUPFAM" id="SSF52317">
    <property type="entry name" value="Class I glutamine amidotransferase-like"/>
    <property type="match status" value="1"/>
</dbReference>
<reference evidence="1 2" key="1">
    <citation type="submission" date="2020-08" db="EMBL/GenBank/DDBJ databases">
        <title>Sequencing the genomes of 1000 actinobacteria strains.</title>
        <authorList>
            <person name="Klenk H.-P."/>
        </authorList>
    </citation>
    <scope>NUCLEOTIDE SEQUENCE [LARGE SCALE GENOMIC DNA]</scope>
    <source>
        <strain evidence="1 2">DSM 45784</strain>
    </source>
</reference>
<dbReference type="GO" id="GO:0016740">
    <property type="term" value="F:transferase activity"/>
    <property type="evidence" value="ECO:0007669"/>
    <property type="project" value="UniProtKB-KW"/>
</dbReference>
<dbReference type="EMBL" id="JACHND010000001">
    <property type="protein sequence ID" value="MBB4702848.1"/>
    <property type="molecule type" value="Genomic_DNA"/>
</dbReference>
<dbReference type="AlphaFoldDB" id="A0A7W7G9I2"/>
<accession>A0A7W7G9I2</accession>
<keyword evidence="1" id="KW-0808">Transferase</keyword>
<gene>
    <name evidence="1" type="ORF">BJ982_004392</name>
</gene>
<dbReference type="InterPro" id="IPR011697">
    <property type="entry name" value="Peptidase_C26"/>
</dbReference>
<organism evidence="1 2">
    <name type="scientific">Sphaerisporangium siamense</name>
    <dbReference type="NCBI Taxonomy" id="795645"/>
    <lineage>
        <taxon>Bacteria</taxon>
        <taxon>Bacillati</taxon>
        <taxon>Actinomycetota</taxon>
        <taxon>Actinomycetes</taxon>
        <taxon>Streptosporangiales</taxon>
        <taxon>Streptosporangiaceae</taxon>
        <taxon>Sphaerisporangium</taxon>
    </lineage>
</organism>
<dbReference type="InterPro" id="IPR029062">
    <property type="entry name" value="Class_I_gatase-like"/>
</dbReference>
<dbReference type="PROSITE" id="PS51273">
    <property type="entry name" value="GATASE_TYPE_1"/>
    <property type="match status" value="1"/>
</dbReference>
<dbReference type="RefSeq" id="WP_184882886.1">
    <property type="nucleotide sequence ID" value="NZ_BOOV01000005.1"/>
</dbReference>
<name>A0A7W7G9I2_9ACTN</name>
<sequence length="251" mass="26647">MGRPIVGVLACRKRRPNGTSYSRVNDVVTAGLLEHAGVLPVLIPAVGAEVIGGVVAGLDGLVLPGSGSYVHPALYGRPDAEVPGREYDLGRDEVAMALLRAAHEVPGLPVLGSCRGMQELAVHAGCVLEDLAGESAGVHRHVPAEGGDRWAEAHLVEFRPGGLFQDGCTAQVNSQHSQAVAAATGKVRVEAVAQDGVIEALSIDWPERFVVGIQWHFEQHTADGPLNQRILQSFGRACERHQEGRRHAEPD</sequence>
<evidence type="ECO:0000313" key="2">
    <source>
        <dbReference type="Proteomes" id="UP000542210"/>
    </source>
</evidence>
<dbReference type="Gene3D" id="3.40.50.880">
    <property type="match status" value="1"/>
</dbReference>
<dbReference type="GO" id="GO:0005829">
    <property type="term" value="C:cytosol"/>
    <property type="evidence" value="ECO:0007669"/>
    <property type="project" value="TreeGrafter"/>
</dbReference>
<dbReference type="Proteomes" id="UP000542210">
    <property type="component" value="Unassembled WGS sequence"/>
</dbReference>